<geneLocation type="plasmid" evidence="4 5">
    <name>pAA1-1b</name>
</geneLocation>
<name>A0AAD1KXH0_THETH</name>
<accession>A0AAD1KXH0</accession>
<sequence length="138" mass="14316">MKKLAAVGLAVTALAALGFSLADKVQKGTQSPAYQGSIPVQEGQNEAQEANAYLSLAKVSQQEAVAIAQKALGTQAAPTKVQLGVENGYLVWEVVLAGQEVKVDAGTGQVLHQEAYGQEEDKGAHEEHEGAGGMEEGE</sequence>
<keyword evidence="4" id="KW-0614">Plasmid</keyword>
<feature type="chain" id="PRO_5042225570" description="PepSY domain-containing protein" evidence="2">
    <location>
        <begin position="23"/>
        <end position="138"/>
    </location>
</feature>
<keyword evidence="2" id="KW-0732">Signal</keyword>
<evidence type="ECO:0000256" key="2">
    <source>
        <dbReference type="SAM" id="SignalP"/>
    </source>
</evidence>
<feature type="signal peptide" evidence="2">
    <location>
        <begin position="1"/>
        <end position="22"/>
    </location>
</feature>
<protein>
    <recommendedName>
        <fullName evidence="3">PepSY domain-containing protein</fullName>
    </recommendedName>
</protein>
<evidence type="ECO:0000256" key="1">
    <source>
        <dbReference type="SAM" id="MobiDB-lite"/>
    </source>
</evidence>
<gene>
    <name evidence="4" type="ORF">TthAA11_22180</name>
</gene>
<proteinExistence type="predicted"/>
<dbReference type="Gene3D" id="3.10.450.40">
    <property type="match status" value="1"/>
</dbReference>
<evidence type="ECO:0000259" key="3">
    <source>
        <dbReference type="Pfam" id="PF03413"/>
    </source>
</evidence>
<dbReference type="AlphaFoldDB" id="A0AAD1KXH0"/>
<reference evidence="4" key="1">
    <citation type="submission" date="2021-07" db="EMBL/GenBank/DDBJ databases">
        <title>Complete genome sequences of four Thermus thermophilus strains isolated from Arima Hot Spring in Japan.</title>
        <authorList>
            <person name="Tomariguchi N."/>
            <person name="Ueno Y."/>
            <person name="Miyazaki K."/>
        </authorList>
    </citation>
    <scope>NUCLEOTIDE SEQUENCE</scope>
    <source>
        <strain evidence="4">AA1-1</strain>
        <plasmid evidence="4">pAA1-1b</plasmid>
    </source>
</reference>
<dbReference type="Proteomes" id="UP000825379">
    <property type="component" value="Plasmid pAA1-1b"/>
</dbReference>
<dbReference type="InterPro" id="IPR025711">
    <property type="entry name" value="PepSY"/>
</dbReference>
<dbReference type="Pfam" id="PF03413">
    <property type="entry name" value="PepSY"/>
    <property type="match status" value="1"/>
</dbReference>
<dbReference type="RefSeq" id="WP_143587128.1">
    <property type="nucleotide sequence ID" value="NZ_AP019793.1"/>
</dbReference>
<dbReference type="EMBL" id="AP024927">
    <property type="protein sequence ID" value="BCZ88036.1"/>
    <property type="molecule type" value="Genomic_DNA"/>
</dbReference>
<organism evidence="4 5">
    <name type="scientific">Thermus thermophilus</name>
    <dbReference type="NCBI Taxonomy" id="274"/>
    <lineage>
        <taxon>Bacteria</taxon>
        <taxon>Thermotogati</taxon>
        <taxon>Deinococcota</taxon>
        <taxon>Deinococci</taxon>
        <taxon>Thermales</taxon>
        <taxon>Thermaceae</taxon>
        <taxon>Thermus</taxon>
    </lineage>
</organism>
<evidence type="ECO:0000313" key="5">
    <source>
        <dbReference type="Proteomes" id="UP000825379"/>
    </source>
</evidence>
<feature type="compositionally biased region" description="Basic and acidic residues" evidence="1">
    <location>
        <begin position="119"/>
        <end position="130"/>
    </location>
</feature>
<feature type="region of interest" description="Disordered" evidence="1">
    <location>
        <begin position="115"/>
        <end position="138"/>
    </location>
</feature>
<evidence type="ECO:0000313" key="4">
    <source>
        <dbReference type="EMBL" id="BCZ88036.1"/>
    </source>
</evidence>
<feature type="domain" description="PepSY" evidence="3">
    <location>
        <begin position="58"/>
        <end position="111"/>
    </location>
</feature>